<protein>
    <recommendedName>
        <fullName evidence="1">Phosphatidylglycerol lysyltransferase C-terminal domain-containing protein</fullName>
    </recommendedName>
</protein>
<dbReference type="Gene3D" id="3.40.630.30">
    <property type="match status" value="1"/>
</dbReference>
<dbReference type="HOGENOM" id="CLU_058411_0_0_12"/>
<dbReference type="SUPFAM" id="SSF55729">
    <property type="entry name" value="Acyl-CoA N-acyltransferases (Nat)"/>
    <property type="match status" value="2"/>
</dbReference>
<dbReference type="AlphaFoldDB" id="F2NTL1"/>
<organism evidence="2 3">
    <name type="scientific">Treponema succinifaciens (strain ATCC 33096 / DSM 2489 / 6091)</name>
    <dbReference type="NCBI Taxonomy" id="869209"/>
    <lineage>
        <taxon>Bacteria</taxon>
        <taxon>Pseudomonadati</taxon>
        <taxon>Spirochaetota</taxon>
        <taxon>Spirochaetia</taxon>
        <taxon>Spirochaetales</taxon>
        <taxon>Treponemataceae</taxon>
        <taxon>Treponema</taxon>
    </lineage>
</organism>
<dbReference type="PANTHER" id="PTHR41373">
    <property type="entry name" value="DUF2156 DOMAIN-CONTAINING PROTEIN"/>
    <property type="match status" value="1"/>
</dbReference>
<keyword evidence="3" id="KW-1185">Reference proteome</keyword>
<dbReference type="Pfam" id="PF09924">
    <property type="entry name" value="LPG_synthase_C"/>
    <property type="match status" value="1"/>
</dbReference>
<sequence>MNLSDFEWLGQNIRAEKLLGSDSAPASIFLLQDKYGIELLVRDGFLFRRYNGNGSRNGFGFPLAVSENSTLKDALSFLVEKCSAEKTPLRFCLCTRDQKNEIDSCLSENFPRIKISWNSGRNDSDYIYLAKNLAELPGQKFHKKKNHIARFMRLYENRWEFKTFPQNDIAGDIIYIEEKWLEERNSSGGNSDHALVLEKQGIASAVEFHSALNIRGGVLYVDRKPAAMTLASPVSPQVLDIHFEKALSGYAADGAYSVVNNLFAKESKNFLYLNREEDMGVEGLRKAKLSYKPDIILDKFYGEAEE</sequence>
<dbReference type="RefSeq" id="WP_013702253.1">
    <property type="nucleotide sequence ID" value="NC_015385.1"/>
</dbReference>
<dbReference type="GeneID" id="302999253"/>
<feature type="domain" description="Phosphatidylglycerol lysyltransferase C-terminal" evidence="1">
    <location>
        <begin position="20"/>
        <end position="300"/>
    </location>
</feature>
<dbReference type="InterPro" id="IPR016732">
    <property type="entry name" value="UCP018688"/>
</dbReference>
<gene>
    <name evidence="2" type="ordered locus">Tresu_2131</name>
</gene>
<dbReference type="PANTHER" id="PTHR41373:SF1">
    <property type="entry name" value="PHOSPHATIDYLGLYCEROL LYSYLTRANSFERASE C-TERMINAL DOMAIN-CONTAINING PROTEIN"/>
    <property type="match status" value="1"/>
</dbReference>
<dbReference type="STRING" id="869209.Tresu_2131"/>
<proteinExistence type="predicted"/>
<evidence type="ECO:0000313" key="3">
    <source>
        <dbReference type="Proteomes" id="UP000006852"/>
    </source>
</evidence>
<dbReference type="Proteomes" id="UP000006852">
    <property type="component" value="Chromosome"/>
</dbReference>
<dbReference type="eggNOG" id="COG4866">
    <property type="taxonomic scope" value="Bacteria"/>
</dbReference>
<reference evidence="3" key="2">
    <citation type="submission" date="2011-04" db="EMBL/GenBank/DDBJ databases">
        <title>The complete genome of chromosome of Treponema succinifaciens DSM 2489.</title>
        <authorList>
            <person name="Lucas S."/>
            <person name="Copeland A."/>
            <person name="Lapidus A."/>
            <person name="Bruce D."/>
            <person name="Goodwin L."/>
            <person name="Pitluck S."/>
            <person name="Peters L."/>
            <person name="Kyrpides N."/>
            <person name="Mavromatis K."/>
            <person name="Ivanova N."/>
            <person name="Ovchinnikova G."/>
            <person name="Teshima H."/>
            <person name="Detter J.C."/>
            <person name="Tapia R."/>
            <person name="Han C."/>
            <person name="Land M."/>
            <person name="Hauser L."/>
            <person name="Markowitz V."/>
            <person name="Cheng J.-F."/>
            <person name="Hugenholtz P."/>
            <person name="Woyke T."/>
            <person name="Wu D."/>
            <person name="Gronow S."/>
            <person name="Wellnitz S."/>
            <person name="Brambilla E."/>
            <person name="Klenk H.-P."/>
            <person name="Eisen J.A."/>
        </authorList>
    </citation>
    <scope>NUCLEOTIDE SEQUENCE [LARGE SCALE GENOMIC DNA]</scope>
    <source>
        <strain evidence="3">ATCC 33096 / DSM 2489 / 6091</strain>
    </source>
</reference>
<name>F2NTL1_TRES6</name>
<dbReference type="InterPro" id="IPR024320">
    <property type="entry name" value="LPG_synthase_C"/>
</dbReference>
<dbReference type="OrthoDB" id="9765580at2"/>
<dbReference type="EMBL" id="CP002631">
    <property type="protein sequence ID" value="AEB15000.1"/>
    <property type="molecule type" value="Genomic_DNA"/>
</dbReference>
<dbReference type="InterPro" id="IPR016181">
    <property type="entry name" value="Acyl_CoA_acyltransferase"/>
</dbReference>
<dbReference type="PIRSF" id="PIRSF018688">
    <property type="entry name" value="UCP018688"/>
    <property type="match status" value="1"/>
</dbReference>
<dbReference type="KEGG" id="tsu:Tresu_2131"/>
<evidence type="ECO:0000259" key="1">
    <source>
        <dbReference type="Pfam" id="PF09924"/>
    </source>
</evidence>
<evidence type="ECO:0000313" key="2">
    <source>
        <dbReference type="EMBL" id="AEB15000.1"/>
    </source>
</evidence>
<accession>F2NTL1</accession>
<reference evidence="2 3" key="1">
    <citation type="journal article" date="2011" name="Stand. Genomic Sci.">
        <title>Complete genome sequence of Treponema succinifaciens type strain (6091).</title>
        <authorList>
            <person name="Han C."/>
            <person name="Gronow S."/>
            <person name="Teshima H."/>
            <person name="Lapidus A."/>
            <person name="Nolan M."/>
            <person name="Lucas S."/>
            <person name="Hammon N."/>
            <person name="Deshpande S."/>
            <person name="Cheng J.F."/>
            <person name="Zeytun A."/>
            <person name="Tapia R."/>
            <person name="Goodwin L."/>
            <person name="Pitluck S."/>
            <person name="Liolios K."/>
            <person name="Pagani I."/>
            <person name="Ivanova N."/>
            <person name="Mavromatis K."/>
            <person name="Mikhailova N."/>
            <person name="Huntemann M."/>
            <person name="Pati A."/>
            <person name="Chen A."/>
            <person name="Palaniappan K."/>
            <person name="Land M."/>
            <person name="Hauser L."/>
            <person name="Brambilla E.M."/>
            <person name="Rohde M."/>
            <person name="Goker M."/>
            <person name="Woyke T."/>
            <person name="Bristow J."/>
            <person name="Eisen J.A."/>
            <person name="Markowitz V."/>
            <person name="Hugenholtz P."/>
            <person name="Kyrpides N.C."/>
            <person name="Klenk H.P."/>
            <person name="Detter J.C."/>
        </authorList>
    </citation>
    <scope>NUCLEOTIDE SEQUENCE [LARGE SCALE GENOMIC DNA]</scope>
    <source>
        <strain evidence="3">ATCC 33096 / DSM 2489 / 6091</strain>
    </source>
</reference>